<dbReference type="KEGG" id="azc:AZC_1960"/>
<reference evidence="2 3" key="4">
    <citation type="journal article" date="2009" name="Appl. Environ. Microbiol.">
        <title>Comparative genome-wide transcriptional profiling of Azorhizobium caulinodans ORS571 grown under free-living and symbiotic conditions.</title>
        <authorList>
            <person name="Tsukada S."/>
            <person name="Aono T."/>
            <person name="Akiba N."/>
            <person name="Lee KB."/>
            <person name="Liu CT."/>
            <person name="Toyazaki H."/>
            <person name="Oyaizu H."/>
        </authorList>
    </citation>
    <scope>NUCLEOTIDE SEQUENCE [LARGE SCALE GENOMIC DNA]</scope>
    <source>
        <strain evidence="3">ATCC 43989 / DSM 5975 / JCM 20966 / LMG 6465 / NBRC 14845 / NCIMB 13405 / ORS 571</strain>
    </source>
</reference>
<name>A8I2Z5_AZOC5</name>
<dbReference type="GO" id="GO:0004497">
    <property type="term" value="F:monooxygenase activity"/>
    <property type="evidence" value="ECO:0007669"/>
    <property type="project" value="TreeGrafter"/>
</dbReference>
<evidence type="ECO:0000313" key="2">
    <source>
        <dbReference type="EMBL" id="BAF87958.1"/>
    </source>
</evidence>
<dbReference type="Pfam" id="PF13738">
    <property type="entry name" value="Pyr_redox_3"/>
    <property type="match status" value="1"/>
</dbReference>
<dbReference type="eggNOG" id="COG2072">
    <property type="taxonomic scope" value="Bacteria"/>
</dbReference>
<keyword evidence="3" id="KW-1185">Reference proteome</keyword>
<evidence type="ECO:0000313" key="3">
    <source>
        <dbReference type="Proteomes" id="UP000000270"/>
    </source>
</evidence>
<dbReference type="InterPro" id="IPR036188">
    <property type="entry name" value="FAD/NAD-bd_sf"/>
</dbReference>
<dbReference type="STRING" id="438753.AZC_1960"/>
<reference evidence="3" key="2">
    <citation type="submission" date="2007-04" db="EMBL/GenBank/DDBJ databases">
        <title>Complete genome sequence of the nitrogen-fixing bacterium Azorhizobium caulinodans ORS571.</title>
        <authorList>
            <person name="Lee K.B."/>
            <person name="Backer P.D."/>
            <person name="Aono T."/>
            <person name="Liu C.T."/>
            <person name="Suzuki S."/>
            <person name="Suzuki T."/>
            <person name="Kaneko T."/>
            <person name="Yamada M."/>
            <person name="Tabata S."/>
            <person name="Kupfer D.M."/>
            <person name="Najar F.Z."/>
            <person name="Wiley G.B."/>
            <person name="Roe B."/>
            <person name="Binnewies T."/>
            <person name="Ussery D."/>
            <person name="Vereecke D."/>
            <person name="Gevers D."/>
            <person name="Holsters M."/>
            <person name="Oyaizu H."/>
        </authorList>
    </citation>
    <scope>NUCLEOTIDE SEQUENCE [LARGE SCALE GENOMIC DNA]</scope>
    <source>
        <strain evidence="3">ATCC 43989 / DSM 5975 / JCM 20966 / LMG 6465 / NBRC 14845 / NCIMB 13405 / ORS 571</strain>
    </source>
</reference>
<dbReference type="PANTHER" id="PTHR43539">
    <property type="entry name" value="FLAVIN-BINDING MONOOXYGENASE-LIKE PROTEIN (AFU_ORTHOLOGUE AFUA_4G09220)"/>
    <property type="match status" value="1"/>
</dbReference>
<dbReference type="GO" id="GO:0050660">
    <property type="term" value="F:flavin adenine dinucleotide binding"/>
    <property type="evidence" value="ECO:0007669"/>
    <property type="project" value="TreeGrafter"/>
</dbReference>
<sequence>MTTTFGSTDGLRALEQQVRDDLARIAHPKAPWVKPRTAPGGKPAYDVVIVGGGQCGLGTAFCLQRSKVDNILVLDQAPRDLEGPWRTYSRMLTLRSPKDFTGPDMDIPSLTYQAWHEARYGKEAWTELKLIPKDLWADYLLWYRDVLDLPVRNLCQVTDIGPADGLLALTVNTPDGVETIYARKVVLATGQEGMGNWTLPAELERLPEHLRARSSDMIDFDALKGKTVIVIGAGASAFDNAATALEAGVGEVMQLCRRFEPQLVQPYLWFTFRGFMRHLSELTDEWRWRFMSRALRLREAFPQATYDRCARHANFHLTTGAGLIDAYEQDGRAVVSTQAGTFTADYVIACTGIGMDFGARPELKRFAHNIATWGDRYTPPDHEKEARLSQFPYLAEDYAFEEKTAGETPWVSDIHLFSIASTMSFGASGSSINAMTTAIPKLVHGLTRDLFQDDLDQFWADFQAYDVPQAVVRKLEA</sequence>
<dbReference type="HOGENOM" id="CLU_044076_0_0_5"/>
<keyword evidence="1" id="KW-0560">Oxidoreductase</keyword>
<dbReference type="SUPFAM" id="SSF51905">
    <property type="entry name" value="FAD/NAD(P)-binding domain"/>
    <property type="match status" value="1"/>
</dbReference>
<dbReference type="PANTHER" id="PTHR43539:SF91">
    <property type="entry name" value="FAD-DEPENDENT URATE HYDROXYLASE"/>
    <property type="match status" value="1"/>
</dbReference>
<gene>
    <name evidence="2" type="ordered locus">AZC_1960</name>
</gene>
<reference evidence="2 3" key="5">
    <citation type="journal article" date="2010" name="Appl. Environ. Microbiol.">
        <title>phrR-like gene praR of Azorhizobium caulinodans ORS571 is essential for symbiosis with Sesbania rostrata and is involved in expression of reb genes.</title>
        <authorList>
            <person name="Akiba N."/>
            <person name="Aono T."/>
            <person name="Toyazaki H."/>
            <person name="Sato S."/>
            <person name="Oyaizu H."/>
        </authorList>
    </citation>
    <scope>NUCLEOTIDE SEQUENCE [LARGE SCALE GENOMIC DNA]</scope>
    <source>
        <strain evidence="3">ATCC 43989 / DSM 5975 / JCM 20966 / LMG 6465 / NBRC 14845 / NCIMB 13405 / ORS 571</strain>
    </source>
</reference>
<reference evidence="2 3" key="6">
    <citation type="journal article" date="2011" name="Appl. Environ. Microbiol.">
        <title>Involvement of the azorhizobial chromosome partition gene (parA) in the onset of bacteroid differentiation during Sesbania rostrata stem nodule development.</title>
        <authorList>
            <person name="Liu CT."/>
            <person name="Lee KB."/>
            <person name="Wang YS."/>
            <person name="Peng MH."/>
            <person name="Lee KT."/>
            <person name="Suzuki S."/>
            <person name="Suzuki T."/>
            <person name="Oyaizu H."/>
        </authorList>
    </citation>
    <scope>NUCLEOTIDE SEQUENCE [LARGE SCALE GENOMIC DNA]</scope>
    <source>
        <strain evidence="3">ATCC 43989 / DSM 5975 / JCM 20966 / LMG 6465 / NBRC 14845 / NCIMB 13405 / ORS 571</strain>
    </source>
</reference>
<organism evidence="2 3">
    <name type="scientific">Azorhizobium caulinodans (strain ATCC 43989 / DSM 5975 / JCM 20966 / LMG 6465 / NBRC 14845 / NCIMB 13405 / ORS 571)</name>
    <dbReference type="NCBI Taxonomy" id="438753"/>
    <lineage>
        <taxon>Bacteria</taxon>
        <taxon>Pseudomonadati</taxon>
        <taxon>Pseudomonadota</taxon>
        <taxon>Alphaproteobacteria</taxon>
        <taxon>Hyphomicrobiales</taxon>
        <taxon>Xanthobacteraceae</taxon>
        <taxon>Azorhizobium</taxon>
    </lineage>
</organism>
<dbReference type="EMBL" id="AP009384">
    <property type="protein sequence ID" value="BAF87958.1"/>
    <property type="molecule type" value="Genomic_DNA"/>
</dbReference>
<dbReference type="AlphaFoldDB" id="A8I2Z5"/>
<accession>A8I2Z5</accession>
<dbReference type="Proteomes" id="UP000000270">
    <property type="component" value="Chromosome"/>
</dbReference>
<reference evidence="2 3" key="3">
    <citation type="journal article" date="2008" name="BMC Genomics">
        <title>The genome of the versatile nitrogen fixer Azorhizobium caulinodans ORS571.</title>
        <authorList>
            <person name="Lee KB."/>
            <person name="Backer P.D."/>
            <person name="Aono T."/>
            <person name="Liu CT."/>
            <person name="Suzuki S."/>
            <person name="Suzuki T."/>
            <person name="Kaneko T."/>
            <person name="Yamada M."/>
            <person name="Tabata S."/>
            <person name="Kupfer D.M."/>
            <person name="Najar F.Z."/>
            <person name="Wiley G.B."/>
            <person name="Roe B."/>
            <person name="Binnewies T.T."/>
            <person name="Ussery D.W."/>
            <person name="D'Haeze W."/>
            <person name="Herder J.D."/>
            <person name="Gevers D."/>
            <person name="Vereecke D."/>
            <person name="Holsters M."/>
            <person name="Oyaizu H."/>
        </authorList>
    </citation>
    <scope>NUCLEOTIDE SEQUENCE [LARGE SCALE GENOMIC DNA]</scope>
    <source>
        <strain evidence="3">ATCC 43989 / DSM 5975 / JCM 20966 / LMG 6465 / NBRC 14845 / NCIMB 13405 / ORS 571</strain>
    </source>
</reference>
<dbReference type="Gene3D" id="3.50.50.60">
    <property type="entry name" value="FAD/NAD(P)-binding domain"/>
    <property type="match status" value="1"/>
</dbReference>
<dbReference type="RefSeq" id="WP_012170487.1">
    <property type="nucleotide sequence ID" value="NC_009937.1"/>
</dbReference>
<protein>
    <submittedName>
        <fullName evidence="2">Oxidoreductase</fullName>
    </submittedName>
</protein>
<dbReference type="InterPro" id="IPR050982">
    <property type="entry name" value="Auxin_biosynth/cation_transpt"/>
</dbReference>
<reference evidence="2 3" key="1">
    <citation type="journal article" date="2007" name="Appl. Environ. Microbiol.">
        <title>Rhizobial factors required for stem nodule maturation and maintenance in Sesbania rostrata-Azorhizobium caulinodans ORS571 symbiosis.</title>
        <authorList>
            <person name="Suzuki S."/>
            <person name="Aono T."/>
            <person name="Lee KB."/>
            <person name="Suzuki T."/>
            <person name="Liu CT."/>
            <person name="Miwa H."/>
            <person name="Wakao S."/>
            <person name="Iki T."/>
            <person name="Oyaizu H."/>
        </authorList>
    </citation>
    <scope>NUCLEOTIDE SEQUENCE [LARGE SCALE GENOMIC DNA]</scope>
    <source>
        <strain evidence="3">ATCC 43989 / DSM 5975 / JCM 20966 / LMG 6465 / NBRC 14845 / NCIMB 13405 / ORS 571</strain>
    </source>
</reference>
<evidence type="ECO:0000256" key="1">
    <source>
        <dbReference type="ARBA" id="ARBA00023002"/>
    </source>
</evidence>
<proteinExistence type="predicted"/>